<evidence type="ECO:0000259" key="1">
    <source>
        <dbReference type="Pfam" id="PF26079"/>
    </source>
</evidence>
<comment type="caution">
    <text evidence="2">The sequence shown here is derived from an EMBL/GenBank/DDBJ whole genome shotgun (WGS) entry which is preliminary data.</text>
</comment>
<dbReference type="RefSeq" id="WP_305008820.1">
    <property type="nucleotide sequence ID" value="NZ_JAUQSY010000019.1"/>
</dbReference>
<dbReference type="InterPro" id="IPR058530">
    <property type="entry name" value="Baseplate_J-like_C"/>
</dbReference>
<organism evidence="2 3">
    <name type="scientific">Hymenobacter aranciens</name>
    <dbReference type="NCBI Taxonomy" id="3063996"/>
    <lineage>
        <taxon>Bacteria</taxon>
        <taxon>Pseudomonadati</taxon>
        <taxon>Bacteroidota</taxon>
        <taxon>Cytophagia</taxon>
        <taxon>Cytophagales</taxon>
        <taxon>Hymenobacteraceae</taxon>
        <taxon>Hymenobacter</taxon>
    </lineage>
</organism>
<name>A0ABT9BL51_9BACT</name>
<evidence type="ECO:0000313" key="3">
    <source>
        <dbReference type="Proteomes" id="UP001176429"/>
    </source>
</evidence>
<protein>
    <recommendedName>
        <fullName evidence="1">Baseplate J-like C-terminal domain-containing protein</fullName>
    </recommendedName>
</protein>
<evidence type="ECO:0000313" key="2">
    <source>
        <dbReference type="EMBL" id="MDO7877391.1"/>
    </source>
</evidence>
<reference evidence="2" key="1">
    <citation type="submission" date="2023-07" db="EMBL/GenBank/DDBJ databases">
        <authorList>
            <person name="Kim M.K."/>
        </authorList>
    </citation>
    <scope>NUCLEOTIDE SEQUENCE</scope>
    <source>
        <strain evidence="2">ASUV-10-1</strain>
    </source>
</reference>
<accession>A0ABT9BL51</accession>
<feature type="domain" description="Baseplate J-like C-terminal" evidence="1">
    <location>
        <begin position="183"/>
        <end position="245"/>
    </location>
</feature>
<dbReference type="EMBL" id="JAUQSY010000019">
    <property type="protein sequence ID" value="MDO7877391.1"/>
    <property type="molecule type" value="Genomic_DNA"/>
</dbReference>
<proteinExistence type="predicted"/>
<sequence>MARSIATIQAEMAAARAARAELAGLSSPSATSIYRLMEFVVAASIWAFETILDRFRDEVAGIIARAPAGTPLWYADRALEFQLDDELVILPSGKPGYGDGGTGARIVTRATAKEASTGKLFVKVAKDGATAGTLAALSNDELVQVRGYMDRLKFAGTRLEVVSREADRLLVLGTIYYDPLLPLATVRANAVAAVQGYLAALDFDGQVYVSKLVDALQAVAGVRDVEMVSVAARVGVAAPVAIPRVYETAAGYIVPEDTPGLTLLDTLTFVPDGQQ</sequence>
<dbReference type="Proteomes" id="UP001176429">
    <property type="component" value="Unassembled WGS sequence"/>
</dbReference>
<keyword evidence="3" id="KW-1185">Reference proteome</keyword>
<gene>
    <name evidence="2" type="ORF">Q5H93_21800</name>
</gene>
<dbReference type="Pfam" id="PF26079">
    <property type="entry name" value="Baseplate_J_C"/>
    <property type="match status" value="1"/>
</dbReference>